<dbReference type="InterPro" id="IPR020816">
    <property type="entry name" value="Histone-like_DNA-bd_CS"/>
</dbReference>
<evidence type="ECO:0000256" key="5">
    <source>
        <dbReference type="SAM" id="MobiDB-lite"/>
    </source>
</evidence>
<accession>F5YKI8</accession>
<dbReference type="KEGG" id="tpi:TREPR_1946"/>
<feature type="region of interest" description="Disordered" evidence="5">
    <location>
        <begin position="65"/>
        <end position="136"/>
    </location>
</feature>
<keyword evidence="7" id="KW-1185">Reference proteome</keyword>
<evidence type="ECO:0000313" key="7">
    <source>
        <dbReference type="Proteomes" id="UP000009223"/>
    </source>
</evidence>
<dbReference type="PRINTS" id="PR01727">
    <property type="entry name" value="DNABINDINGHU"/>
</dbReference>
<dbReference type="AlphaFoldDB" id="F5YKI8"/>
<dbReference type="CDD" id="cd13836">
    <property type="entry name" value="IHF_B"/>
    <property type="match status" value="1"/>
</dbReference>
<dbReference type="RefSeq" id="WP_015708207.1">
    <property type="nucleotide sequence ID" value="NC_015578.1"/>
</dbReference>
<proteinExistence type="inferred from homology"/>
<name>F5YKI8_TREPZ</name>
<comment type="similarity">
    <text evidence="2 4">Belongs to the bacterial histone-like protein family.</text>
</comment>
<evidence type="ECO:0000256" key="1">
    <source>
        <dbReference type="ARBA" id="ARBA00003819"/>
    </source>
</evidence>
<reference evidence="6 7" key="2">
    <citation type="journal article" date="2011" name="ISME J.">
        <title>RNA-seq reveals cooperative metabolic interactions between two termite-gut spirochete species in co-culture.</title>
        <authorList>
            <person name="Rosenthal A.Z."/>
            <person name="Matson E.G."/>
            <person name="Eldar A."/>
            <person name="Leadbetter J.R."/>
        </authorList>
    </citation>
    <scope>NUCLEOTIDE SEQUENCE [LARGE SCALE GENOMIC DNA]</scope>
    <source>
        <strain evidence="7">ATCC BAA-887 / DSM 12427 / ZAS-2</strain>
    </source>
</reference>
<evidence type="ECO:0000313" key="6">
    <source>
        <dbReference type="EMBL" id="AEF86319.1"/>
    </source>
</evidence>
<dbReference type="Gene3D" id="4.10.520.10">
    <property type="entry name" value="IHF-like DNA-binding proteins"/>
    <property type="match status" value="1"/>
</dbReference>
<dbReference type="PANTHER" id="PTHR33175:SF2">
    <property type="entry name" value="INTEGRATION HOST FACTOR SUBUNIT ALPHA"/>
    <property type="match status" value="1"/>
</dbReference>
<dbReference type="GO" id="GO:0030527">
    <property type="term" value="F:structural constituent of chromatin"/>
    <property type="evidence" value="ECO:0007669"/>
    <property type="project" value="InterPro"/>
</dbReference>
<organism evidence="6 7">
    <name type="scientific">Treponema primitia (strain ATCC BAA-887 / DSM 12427 / ZAS-2)</name>
    <dbReference type="NCBI Taxonomy" id="545694"/>
    <lineage>
        <taxon>Bacteria</taxon>
        <taxon>Pseudomonadati</taxon>
        <taxon>Spirochaetota</taxon>
        <taxon>Spirochaetia</taxon>
        <taxon>Spirochaetales</taxon>
        <taxon>Treponemataceae</taxon>
        <taxon>Treponema</taxon>
    </lineage>
</organism>
<dbReference type="PANTHER" id="PTHR33175">
    <property type="entry name" value="DNA-BINDING PROTEIN HU"/>
    <property type="match status" value="1"/>
</dbReference>
<dbReference type="GO" id="GO:0005829">
    <property type="term" value="C:cytosol"/>
    <property type="evidence" value="ECO:0007669"/>
    <property type="project" value="TreeGrafter"/>
</dbReference>
<dbReference type="eggNOG" id="COG0776">
    <property type="taxonomic scope" value="Bacteria"/>
</dbReference>
<protein>
    <submittedName>
        <fullName evidence="6">DNA-binding protein HBbu</fullName>
    </submittedName>
</protein>
<dbReference type="HOGENOM" id="CLU_105066_1_3_12"/>
<dbReference type="GO" id="GO:0003677">
    <property type="term" value="F:DNA binding"/>
    <property type="evidence" value="ECO:0007669"/>
    <property type="project" value="UniProtKB-KW"/>
</dbReference>
<dbReference type="InterPro" id="IPR010992">
    <property type="entry name" value="IHF-like_DNA-bd_dom_sf"/>
</dbReference>
<keyword evidence="3 6" id="KW-0238">DNA-binding</keyword>
<dbReference type="Pfam" id="PF00216">
    <property type="entry name" value="Bac_DNA_binding"/>
    <property type="match status" value="1"/>
</dbReference>
<reference evidence="7" key="1">
    <citation type="submission" date="2009-12" db="EMBL/GenBank/DDBJ databases">
        <title>Complete sequence of Treponema primitia strain ZAS-2.</title>
        <authorList>
            <person name="Tetu S.G."/>
            <person name="Matson E."/>
            <person name="Ren Q."/>
            <person name="Seshadri R."/>
            <person name="Elbourne L."/>
            <person name="Hassan K.A."/>
            <person name="Durkin A."/>
            <person name="Radune D."/>
            <person name="Mohamoud Y."/>
            <person name="Shay R."/>
            <person name="Jin S."/>
            <person name="Zhang X."/>
            <person name="Lucey K."/>
            <person name="Ballor N.R."/>
            <person name="Ottesen E."/>
            <person name="Rosenthal R."/>
            <person name="Allen A."/>
            <person name="Leadbetter J.R."/>
            <person name="Paulsen I.T."/>
        </authorList>
    </citation>
    <scope>NUCLEOTIDE SEQUENCE [LARGE SCALE GENOMIC DNA]</scope>
    <source>
        <strain evidence="7">ATCC BAA-887 / DSM 12427 / ZAS-2</strain>
    </source>
</reference>
<gene>
    <name evidence="6" type="ordered locus">TREPR_1946</name>
</gene>
<dbReference type="EMBL" id="CP001843">
    <property type="protein sequence ID" value="AEF86319.1"/>
    <property type="molecule type" value="Genomic_DNA"/>
</dbReference>
<dbReference type="SUPFAM" id="SSF47729">
    <property type="entry name" value="IHF-like DNA-binding proteins"/>
    <property type="match status" value="1"/>
</dbReference>
<dbReference type="SMART" id="SM00411">
    <property type="entry name" value="BHL"/>
    <property type="match status" value="1"/>
</dbReference>
<dbReference type="InterPro" id="IPR000119">
    <property type="entry name" value="Hist_DNA-bd"/>
</dbReference>
<evidence type="ECO:0000256" key="4">
    <source>
        <dbReference type="RuleBase" id="RU003939"/>
    </source>
</evidence>
<dbReference type="Proteomes" id="UP000009223">
    <property type="component" value="Chromosome"/>
</dbReference>
<dbReference type="PROSITE" id="PS00045">
    <property type="entry name" value="HISTONE_LIKE"/>
    <property type="match status" value="1"/>
</dbReference>
<comment type="function">
    <text evidence="1">Histone-like DNA-binding protein which is capable of wrapping DNA to stabilize it, and thus to prevent its denaturation under extreme environmental conditions.</text>
</comment>
<sequence>MAGKAGQKVTKADIIDSVYEKIGMSRKEIRTVVDLFIEEVKDSLIQQMVIELRGFGTFEVRIRKGRQKARNPKTGEQVSVNSHGIAAFRPGRELKQDVWNIGATEKSPASEAPRRRSSEASRGTSSEASRGDGDTT</sequence>
<dbReference type="STRING" id="545694.TREPR_1946"/>
<evidence type="ECO:0000256" key="2">
    <source>
        <dbReference type="ARBA" id="ARBA00010529"/>
    </source>
</evidence>
<evidence type="ECO:0000256" key="3">
    <source>
        <dbReference type="ARBA" id="ARBA00023125"/>
    </source>
</evidence>